<organism evidence="1 2">
    <name type="scientific">Flagellimonas meridianipacifica</name>
    <dbReference type="NCBI Taxonomy" id="1080225"/>
    <lineage>
        <taxon>Bacteria</taxon>
        <taxon>Pseudomonadati</taxon>
        <taxon>Bacteroidota</taxon>
        <taxon>Flavobacteriia</taxon>
        <taxon>Flavobacteriales</taxon>
        <taxon>Flavobacteriaceae</taxon>
        <taxon>Flagellimonas</taxon>
    </lineage>
</organism>
<dbReference type="EMBL" id="PVYX01000002">
    <property type="protein sequence ID" value="PRX54348.1"/>
    <property type="molecule type" value="Genomic_DNA"/>
</dbReference>
<comment type="caution">
    <text evidence="1">The sequence shown here is derived from an EMBL/GenBank/DDBJ whole genome shotgun (WGS) entry which is preliminary data.</text>
</comment>
<accession>A0A2T0MA46</accession>
<keyword evidence="2" id="KW-1185">Reference proteome</keyword>
<name>A0A2T0MA46_9FLAO</name>
<proteinExistence type="predicted"/>
<evidence type="ECO:0000313" key="1">
    <source>
        <dbReference type="EMBL" id="PRX54348.1"/>
    </source>
</evidence>
<evidence type="ECO:0000313" key="2">
    <source>
        <dbReference type="Proteomes" id="UP000237640"/>
    </source>
</evidence>
<dbReference type="OrthoDB" id="921445at2"/>
<reference evidence="1 2" key="1">
    <citation type="submission" date="2018-03" db="EMBL/GenBank/DDBJ databases">
        <title>Genomic Encyclopedia of Archaeal and Bacterial Type Strains, Phase II (KMG-II): from individual species to whole genera.</title>
        <authorList>
            <person name="Goeker M."/>
        </authorList>
    </citation>
    <scope>NUCLEOTIDE SEQUENCE [LARGE SCALE GENOMIC DNA]</scope>
    <source>
        <strain evidence="1 2">DSM 25027</strain>
    </source>
</reference>
<dbReference type="AlphaFoldDB" id="A0A2T0MA46"/>
<gene>
    <name evidence="1" type="ORF">CLV81_2748</name>
</gene>
<dbReference type="RefSeq" id="WP_106145634.1">
    <property type="nucleotide sequence ID" value="NZ_PVYX01000002.1"/>
</dbReference>
<evidence type="ECO:0008006" key="3">
    <source>
        <dbReference type="Google" id="ProtNLM"/>
    </source>
</evidence>
<protein>
    <recommendedName>
        <fullName evidence="3">Outer membrane protein with beta-barrel domain</fullName>
    </recommendedName>
</protein>
<dbReference type="Proteomes" id="UP000237640">
    <property type="component" value="Unassembled WGS sequence"/>
</dbReference>
<sequence length="419" mass="47630">MKSTVFLSLFIFISHFTFGQAEFSSGYYIDRDNNKVKCLLLLQDWDNSPGTVIYKLDEKGSEMELNPQNCKEFGIEGEVVYRSIREKIPRTDAKVVDKTQSKEPRFVLKNQFAQVLMEGTVSLYETLNNGEAAFLVLNDEGNLTVLAYKEYIEDGYVRRNNIFKRQILKEYSCLKGNEIQSLEYTRKSMLSFFKTLNNCLGNSEVTIYQSKINQKLFTSLKTKLWIGVNQTGYEARNITSGQVVKFDNGISFRAGLEIESFFRSSSPKKFSTFLALVYSQIENSIELPFDQVSNDVFTLKVNALESSLGARYYLSLSSESDVFLDVAVLANFYLEASLNESVMFGGVLEDRPDEVNEIAPISRSNDIVPSFGIGYSYNKKVYLRFNYLLNQNLVDGDVQGALFQRDSLSQISLSLGYTL</sequence>